<dbReference type="Pfam" id="PF04967">
    <property type="entry name" value="HTH_10"/>
    <property type="match status" value="1"/>
</dbReference>
<dbReference type="RefSeq" id="WP_076431700.1">
    <property type="nucleotide sequence ID" value="NZ_FTNO01000005.1"/>
</dbReference>
<dbReference type="SUPFAM" id="SSF55781">
    <property type="entry name" value="GAF domain-like"/>
    <property type="match status" value="2"/>
</dbReference>
<dbReference type="Gene3D" id="3.40.50.2300">
    <property type="match status" value="1"/>
</dbReference>
<dbReference type="SUPFAM" id="SSF52172">
    <property type="entry name" value="CheY-like"/>
    <property type="match status" value="1"/>
</dbReference>
<dbReference type="Pfam" id="PF15915">
    <property type="entry name" value="BAT"/>
    <property type="match status" value="1"/>
</dbReference>
<keyword evidence="2" id="KW-0418">Kinase</keyword>
<dbReference type="EMBL" id="FTNO01000005">
    <property type="protein sequence ID" value="SIR81002.1"/>
    <property type="molecule type" value="Genomic_DNA"/>
</dbReference>
<gene>
    <name evidence="9" type="ORF">SAMN05421858_3865</name>
</gene>
<dbReference type="InterPro" id="IPR011006">
    <property type="entry name" value="CheY-like_superfamily"/>
</dbReference>
<dbReference type="Gene3D" id="3.30.450.40">
    <property type="match status" value="2"/>
</dbReference>
<dbReference type="PANTHER" id="PTHR34236:SF1">
    <property type="entry name" value="DIMETHYL SULFOXIDE REDUCTASE TRANSCRIPTIONAL ACTIVATOR"/>
    <property type="match status" value="1"/>
</dbReference>
<dbReference type="PANTHER" id="PTHR34236">
    <property type="entry name" value="DIMETHYL SULFOXIDE REDUCTASE TRANSCRIPTIONAL ACTIVATOR"/>
    <property type="match status" value="1"/>
</dbReference>
<evidence type="ECO:0000256" key="2">
    <source>
        <dbReference type="ARBA" id="ARBA00022777"/>
    </source>
</evidence>
<dbReference type="SMART" id="SM00448">
    <property type="entry name" value="REC"/>
    <property type="match status" value="1"/>
</dbReference>
<dbReference type="SMART" id="SM00091">
    <property type="entry name" value="PAS"/>
    <property type="match status" value="2"/>
</dbReference>
<evidence type="ECO:0000259" key="8">
    <source>
        <dbReference type="PROSITE" id="PS50113"/>
    </source>
</evidence>
<feature type="domain" description="PAC" evidence="8">
    <location>
        <begin position="223"/>
        <end position="274"/>
    </location>
</feature>
<evidence type="ECO:0000256" key="3">
    <source>
        <dbReference type="ARBA" id="ARBA00023015"/>
    </source>
</evidence>
<dbReference type="Pfam" id="PF08448">
    <property type="entry name" value="PAS_4"/>
    <property type="match status" value="1"/>
</dbReference>
<keyword evidence="3" id="KW-0805">Transcription regulation</keyword>
<dbReference type="GO" id="GO:0000160">
    <property type="term" value="P:phosphorelay signal transduction system"/>
    <property type="evidence" value="ECO:0007669"/>
    <property type="project" value="InterPro"/>
</dbReference>
<evidence type="ECO:0000256" key="4">
    <source>
        <dbReference type="ARBA" id="ARBA00023163"/>
    </source>
</evidence>
<dbReference type="PROSITE" id="PS50112">
    <property type="entry name" value="PAS"/>
    <property type="match status" value="1"/>
</dbReference>
<evidence type="ECO:0000313" key="9">
    <source>
        <dbReference type="EMBL" id="SIR81002.1"/>
    </source>
</evidence>
<dbReference type="PROSITE" id="PS50110">
    <property type="entry name" value="RESPONSE_REGULATORY"/>
    <property type="match status" value="1"/>
</dbReference>
<evidence type="ECO:0000259" key="6">
    <source>
        <dbReference type="PROSITE" id="PS50110"/>
    </source>
</evidence>
<evidence type="ECO:0000256" key="1">
    <source>
        <dbReference type="ARBA" id="ARBA00022679"/>
    </source>
</evidence>
<dbReference type="Proteomes" id="UP000186914">
    <property type="component" value="Unassembled WGS sequence"/>
</dbReference>
<reference evidence="10" key="1">
    <citation type="submission" date="2017-01" db="EMBL/GenBank/DDBJ databases">
        <authorList>
            <person name="Varghese N."/>
            <person name="Submissions S."/>
        </authorList>
    </citation>
    <scope>NUCLEOTIDE SEQUENCE [LARGE SCALE GENOMIC DNA]</scope>
    <source>
        <strain evidence="10">CGMCC 1.7737</strain>
    </source>
</reference>
<dbReference type="Gene3D" id="3.30.450.20">
    <property type="entry name" value="PAS domain"/>
    <property type="match status" value="2"/>
</dbReference>
<dbReference type="SUPFAM" id="SSF55785">
    <property type="entry name" value="PYP-like sensor domain (PAS domain)"/>
    <property type="match status" value="2"/>
</dbReference>
<dbReference type="OrthoDB" id="248487at2157"/>
<dbReference type="InterPro" id="IPR029016">
    <property type="entry name" value="GAF-like_dom_sf"/>
</dbReference>
<comment type="caution">
    <text evidence="5">Lacks conserved residue(s) required for the propagation of feature annotation.</text>
</comment>
<dbReference type="GO" id="GO:0016301">
    <property type="term" value="F:kinase activity"/>
    <property type="evidence" value="ECO:0007669"/>
    <property type="project" value="UniProtKB-KW"/>
</dbReference>
<dbReference type="Pfam" id="PF00072">
    <property type="entry name" value="Response_reg"/>
    <property type="match status" value="1"/>
</dbReference>
<dbReference type="InterPro" id="IPR000700">
    <property type="entry name" value="PAS-assoc_C"/>
</dbReference>
<dbReference type="InterPro" id="IPR031803">
    <property type="entry name" value="BAT_GAF/HTH-assoc"/>
</dbReference>
<evidence type="ECO:0000259" key="7">
    <source>
        <dbReference type="PROSITE" id="PS50112"/>
    </source>
</evidence>
<dbReference type="CDD" id="cd00156">
    <property type="entry name" value="REC"/>
    <property type="match status" value="1"/>
</dbReference>
<dbReference type="CDD" id="cd00130">
    <property type="entry name" value="PAS"/>
    <property type="match status" value="2"/>
</dbReference>
<sequence>MNRNRRSTDSPTGSISVLVVGDPHWRQRLVSGLSDPDETLVTTAVRGHDGYEWLTSQPGEVDCIVCSLDLPDMTGVEFLEVVRAVYPDLPVILVASDGDEAIASRAVAADVTDYIISDGRPTLDDDLFRRIRQAAVQYQVDTTRRRQAHQFEALFNDPETFTWVVAPNGRLLRTNRTALDFLDTTPNSFTGMSFADSPWWADSDTTAEEIRDALRTAKQSDVTRFETELRNSDGRVELDLSFRPVTNRDGAVVSIVVEGTDVTQRAHLERELRESEELHRVTLNNMTDTVLVTNDDGEFTYICPNVHFIFGYSVEELREFGTIDALLGDDLFEREVLEGEGVLTNVECTATDKAGREHTLLVNVRRVSIQGGTTLYSCRDITKRKERERALTALHRTTRDLLYAETEQEIAELVIDDATDIFDREECAIYRFDDVKNELWPAAATDTMSAVHGELPTVGLNEQSSAGRSFIEQTSLPFDDGIVPGDPFASVVNGRDGLFVPLRDHGILIVGDERATLDEVTAEIIDLLAATVEAALDRIEREDELRERDRELQRRNRQLSRLNQTNEIIRDIDQALVQAASREEIEHAVCERLTTDDRFEFAWVGAPDPGTETLRPRAWFGDDGGYLDTVEITSDEPAERAFSTESTAAVPNVADDLQGEPWRREALSSGFQCVIAVPLVHDGVVYGVLAVYAGQPNAFDQRGQTVLSELGETIASAIRSVERKHALLSDSVTELEYRIRDSNCVLRTLARKAGCSLELKGGVRETETGVRLLVAVDDGSSEDVVSVADETVAVKSASAVSTNHDAALVQLTISAPFIATKVAEHGATLERFGANGEEATATVFVPSPVTTHTVDDIVSREYPDSELVAQREREHPPTTNRQFRNEFLQTVTDRQLEVVQTAYYSGYFDSPRRSDGKAVASMLDISPAAFYEHSRKVQRKLFETVFDRTISVSNTG</sequence>
<dbReference type="PROSITE" id="PS50113">
    <property type="entry name" value="PAC"/>
    <property type="match status" value="1"/>
</dbReference>
<dbReference type="Pfam" id="PF13185">
    <property type="entry name" value="GAF_2"/>
    <property type="match status" value="1"/>
</dbReference>
<evidence type="ECO:0000313" key="10">
    <source>
        <dbReference type="Proteomes" id="UP000186914"/>
    </source>
</evidence>
<dbReference type="InterPro" id="IPR003018">
    <property type="entry name" value="GAF"/>
</dbReference>
<dbReference type="InterPro" id="IPR007050">
    <property type="entry name" value="HTH_bacterioopsin"/>
</dbReference>
<organism evidence="9 10">
    <name type="scientific">Haladaptatus litoreus</name>
    <dbReference type="NCBI Taxonomy" id="553468"/>
    <lineage>
        <taxon>Archaea</taxon>
        <taxon>Methanobacteriati</taxon>
        <taxon>Methanobacteriota</taxon>
        <taxon>Stenosarchaea group</taxon>
        <taxon>Halobacteria</taxon>
        <taxon>Halobacteriales</taxon>
        <taxon>Haladaptataceae</taxon>
        <taxon>Haladaptatus</taxon>
    </lineage>
</organism>
<feature type="domain" description="PAS" evidence="7">
    <location>
        <begin position="275"/>
        <end position="317"/>
    </location>
</feature>
<dbReference type="InterPro" id="IPR013656">
    <property type="entry name" value="PAS_4"/>
</dbReference>
<dbReference type="InterPro" id="IPR035965">
    <property type="entry name" value="PAS-like_dom_sf"/>
</dbReference>
<accession>A0A1N7DYS1</accession>
<protein>
    <submittedName>
        <fullName evidence="9">PAS domain S-box-containing protein</fullName>
    </submittedName>
</protein>
<proteinExistence type="predicted"/>
<keyword evidence="10" id="KW-1185">Reference proteome</keyword>
<dbReference type="AlphaFoldDB" id="A0A1N7DYS1"/>
<keyword evidence="1" id="KW-0808">Transferase</keyword>
<name>A0A1N7DYS1_9EURY</name>
<dbReference type="InterPro" id="IPR000014">
    <property type="entry name" value="PAS"/>
</dbReference>
<dbReference type="NCBIfam" id="TIGR00229">
    <property type="entry name" value="sensory_box"/>
    <property type="match status" value="2"/>
</dbReference>
<dbReference type="InterPro" id="IPR001789">
    <property type="entry name" value="Sig_transdc_resp-reg_receiver"/>
</dbReference>
<feature type="domain" description="Response regulatory" evidence="6">
    <location>
        <begin position="16"/>
        <end position="132"/>
    </location>
</feature>
<dbReference type="SMART" id="SM00086">
    <property type="entry name" value="PAC"/>
    <property type="match status" value="2"/>
</dbReference>
<dbReference type="InterPro" id="IPR001610">
    <property type="entry name" value="PAC"/>
</dbReference>
<keyword evidence="4" id="KW-0804">Transcription</keyword>
<evidence type="ECO:0000256" key="5">
    <source>
        <dbReference type="PROSITE-ProRule" id="PRU00169"/>
    </source>
</evidence>